<proteinExistence type="predicted"/>
<dbReference type="EMBL" id="MN484600">
    <property type="protein sequence ID" value="QGH74533.1"/>
    <property type="molecule type" value="Genomic_DNA"/>
</dbReference>
<feature type="region of interest" description="Disordered" evidence="1">
    <location>
        <begin position="220"/>
        <end position="240"/>
    </location>
</feature>
<protein>
    <submittedName>
        <fullName evidence="2">Helix-turn-helix DNA binding domain protein</fullName>
    </submittedName>
</protein>
<evidence type="ECO:0000256" key="1">
    <source>
        <dbReference type="SAM" id="MobiDB-lite"/>
    </source>
</evidence>
<dbReference type="Proteomes" id="UP000394254">
    <property type="component" value="Segment"/>
</dbReference>
<evidence type="ECO:0000313" key="3">
    <source>
        <dbReference type="Proteomes" id="UP000394254"/>
    </source>
</evidence>
<dbReference type="GeneID" id="55814222"/>
<reference evidence="2 3" key="1">
    <citation type="submission" date="2019-09" db="EMBL/GenBank/DDBJ databases">
        <authorList>
            <person name="Barrows A.R."/>
            <person name="Franco J.W."/>
            <person name="Javier C.J."/>
            <person name="Lucero K.A."/>
            <person name="Madrid E.R."/>
            <person name="Margerin I.A.R."/>
            <person name="Moore C.L."/>
            <person name="Neustel K.S."/>
            <person name="Ornellas N.W."/>
            <person name="Oshiro K."/>
            <person name="Severson C.G."/>
            <person name="Vavra L.H."/>
            <person name="Wilcer A."/>
            <person name="Donachie S.P."/>
            <person name="Reed F.A."/>
            <person name="Palecanda S."/>
            <person name="Chong R.A."/>
            <person name="Porter M.L."/>
            <person name="Washington J.M."/>
            <person name="Garlena R.A."/>
            <person name="Russell D.A."/>
            <person name="Pope W.H."/>
            <person name="Jacobs-Sera D."/>
            <person name="Hatfull G.F."/>
        </authorList>
    </citation>
    <scope>NUCLEOTIDE SEQUENCE [LARGE SCALE GENOMIC DNA]</scope>
</reference>
<accession>A0A5Q2WB44</accession>
<name>A0A5Q2WB44_9CAUD</name>
<dbReference type="KEGG" id="vg:55814222"/>
<keyword evidence="3" id="KW-1185">Reference proteome</keyword>
<dbReference type="Pfam" id="PF13730">
    <property type="entry name" value="HTH_36"/>
    <property type="match status" value="1"/>
</dbReference>
<gene>
    <name evidence="2" type="primary">46</name>
    <name evidence="2" type="ORF">SEA_KULEANA_46</name>
</gene>
<sequence length="265" mass="28521">MSLQAMVWALKTAPVPDPIAHLVLIGLADHANDDGTTARPSISLLAEYARCSPRSVQNKLRLLESLGLIRKGDQRGVEHLAANRRPVVYDLNLAAGVHVVHPKNSGVHDGASWGARGDNLGCTAVPTGVHTFADRTVLEPSLNHPSEPSMLNSPDFADFWAVFPRKTAKAAALKAWNKAIKSADPAEILEGARRYAGDPNREPQFTVYPATWLNAGRWEDEPLPSRASSNGPRDRQGEILQREMVAARAADAADAAALALPWGDA</sequence>
<evidence type="ECO:0000313" key="2">
    <source>
        <dbReference type="EMBL" id="QGH74533.1"/>
    </source>
</evidence>
<dbReference type="RefSeq" id="YP_009884854.1">
    <property type="nucleotide sequence ID" value="NC_049473.1"/>
</dbReference>
<organism evidence="2 3">
    <name type="scientific">Arthrobacter phage Kuleana</name>
    <dbReference type="NCBI Taxonomy" id="2653270"/>
    <lineage>
        <taxon>Viruses</taxon>
        <taxon>Duplodnaviria</taxon>
        <taxon>Heunggongvirae</taxon>
        <taxon>Uroviricota</taxon>
        <taxon>Caudoviricetes</taxon>
        <taxon>Kuleanavirus</taxon>
        <taxon>Kuleanavirus kuleana</taxon>
    </lineage>
</organism>